<name>A0AAN6Y3L0_9PEZI</name>
<sequence length="363" mass="38295">MATQTGITIEGPGKPYTVVDNIVRPTPGPNEALVKTLYVGLNPVDPIMHQTGLLIQSFPAVTGSDFCAVVLSVGPETSKISEGDIVIGCVPIGINEFSPFQESFLVNENWILRTHTGDDALDEKKLEQGATVGAGLLTSGLGLTEGLKVELPVSGSDKVLSKDEWLIVMGGSGSVGQFAVQLGKLGGYKVAASCSASKAAIAQKAGAEATFDNRAPIDEQLGMIERITGGGRFARVFDASAQSSNLSLRALDEIANTSSGAKYFSTVDDWSDIKTPQGITTYRVQFGQLGKTSTPIGNEITQKCEALVELFQKHLVAGNLKPLDTYTVMDGQGWEALSQTLSGFEAGSLKIDGRKPVIKIADI</sequence>
<evidence type="ECO:0000256" key="2">
    <source>
        <dbReference type="ARBA" id="ARBA00023002"/>
    </source>
</evidence>
<keyword evidence="2" id="KW-0560">Oxidoreductase</keyword>
<dbReference type="InterPro" id="IPR013154">
    <property type="entry name" value="ADH-like_N"/>
</dbReference>
<dbReference type="Proteomes" id="UP001301769">
    <property type="component" value="Unassembled WGS sequence"/>
</dbReference>
<dbReference type="PANTHER" id="PTHR45348:SF2">
    <property type="entry name" value="ZINC-TYPE ALCOHOL DEHYDROGENASE-LIKE PROTEIN C2E1P3.01"/>
    <property type="match status" value="1"/>
</dbReference>
<proteinExistence type="inferred from homology"/>
<dbReference type="SUPFAM" id="SSF50129">
    <property type="entry name" value="GroES-like"/>
    <property type="match status" value="1"/>
</dbReference>
<dbReference type="InterPro" id="IPR036291">
    <property type="entry name" value="NAD(P)-bd_dom_sf"/>
</dbReference>
<dbReference type="InterPro" id="IPR047122">
    <property type="entry name" value="Trans-enoyl_RdTase-like"/>
</dbReference>
<keyword evidence="5" id="KW-1185">Reference proteome</keyword>
<dbReference type="Gene3D" id="3.90.180.10">
    <property type="entry name" value="Medium-chain alcohol dehydrogenases, catalytic domain"/>
    <property type="match status" value="1"/>
</dbReference>
<organism evidence="4 5">
    <name type="scientific">Rhypophila decipiens</name>
    <dbReference type="NCBI Taxonomy" id="261697"/>
    <lineage>
        <taxon>Eukaryota</taxon>
        <taxon>Fungi</taxon>
        <taxon>Dikarya</taxon>
        <taxon>Ascomycota</taxon>
        <taxon>Pezizomycotina</taxon>
        <taxon>Sordariomycetes</taxon>
        <taxon>Sordariomycetidae</taxon>
        <taxon>Sordariales</taxon>
        <taxon>Naviculisporaceae</taxon>
        <taxon>Rhypophila</taxon>
    </lineage>
</organism>
<dbReference type="SMART" id="SM00829">
    <property type="entry name" value="PKS_ER"/>
    <property type="match status" value="1"/>
</dbReference>
<evidence type="ECO:0000313" key="5">
    <source>
        <dbReference type="Proteomes" id="UP001301769"/>
    </source>
</evidence>
<gene>
    <name evidence="4" type="ORF">QBC37DRAFT_353039</name>
</gene>
<dbReference type="GO" id="GO:0016651">
    <property type="term" value="F:oxidoreductase activity, acting on NAD(P)H"/>
    <property type="evidence" value="ECO:0007669"/>
    <property type="project" value="InterPro"/>
</dbReference>
<accession>A0AAN6Y3L0</accession>
<dbReference type="SUPFAM" id="SSF51735">
    <property type="entry name" value="NAD(P)-binding Rossmann-fold domains"/>
    <property type="match status" value="1"/>
</dbReference>
<evidence type="ECO:0000256" key="1">
    <source>
        <dbReference type="ARBA" id="ARBA00008072"/>
    </source>
</evidence>
<dbReference type="AlphaFoldDB" id="A0AAN6Y3L0"/>
<dbReference type="InterPro" id="IPR020843">
    <property type="entry name" value="ER"/>
</dbReference>
<evidence type="ECO:0000259" key="3">
    <source>
        <dbReference type="SMART" id="SM00829"/>
    </source>
</evidence>
<comment type="caution">
    <text evidence="4">The sequence shown here is derived from an EMBL/GenBank/DDBJ whole genome shotgun (WGS) entry which is preliminary data.</text>
</comment>
<dbReference type="InterPro" id="IPR011032">
    <property type="entry name" value="GroES-like_sf"/>
</dbReference>
<dbReference type="Pfam" id="PF08240">
    <property type="entry name" value="ADH_N"/>
    <property type="match status" value="1"/>
</dbReference>
<dbReference type="Gene3D" id="3.40.50.720">
    <property type="entry name" value="NAD(P)-binding Rossmann-like Domain"/>
    <property type="match status" value="1"/>
</dbReference>
<reference evidence="4" key="1">
    <citation type="journal article" date="2023" name="Mol. Phylogenet. Evol.">
        <title>Genome-scale phylogeny and comparative genomics of the fungal order Sordariales.</title>
        <authorList>
            <person name="Hensen N."/>
            <person name="Bonometti L."/>
            <person name="Westerberg I."/>
            <person name="Brannstrom I.O."/>
            <person name="Guillou S."/>
            <person name="Cros-Aarteil S."/>
            <person name="Calhoun S."/>
            <person name="Haridas S."/>
            <person name="Kuo A."/>
            <person name="Mondo S."/>
            <person name="Pangilinan J."/>
            <person name="Riley R."/>
            <person name="LaButti K."/>
            <person name="Andreopoulos B."/>
            <person name="Lipzen A."/>
            <person name="Chen C."/>
            <person name="Yan M."/>
            <person name="Daum C."/>
            <person name="Ng V."/>
            <person name="Clum A."/>
            <person name="Steindorff A."/>
            <person name="Ohm R.A."/>
            <person name="Martin F."/>
            <person name="Silar P."/>
            <person name="Natvig D.O."/>
            <person name="Lalanne C."/>
            <person name="Gautier V."/>
            <person name="Ament-Velasquez S.L."/>
            <person name="Kruys A."/>
            <person name="Hutchinson M.I."/>
            <person name="Powell A.J."/>
            <person name="Barry K."/>
            <person name="Miller A.N."/>
            <person name="Grigoriev I.V."/>
            <person name="Debuchy R."/>
            <person name="Gladieux P."/>
            <person name="Hiltunen Thoren M."/>
            <person name="Johannesson H."/>
        </authorList>
    </citation>
    <scope>NUCLEOTIDE SEQUENCE</scope>
    <source>
        <strain evidence="4">PSN293</strain>
    </source>
</reference>
<protein>
    <recommendedName>
        <fullName evidence="3">Enoyl reductase (ER) domain-containing protein</fullName>
    </recommendedName>
</protein>
<dbReference type="EMBL" id="MU858231">
    <property type="protein sequence ID" value="KAK4208737.1"/>
    <property type="molecule type" value="Genomic_DNA"/>
</dbReference>
<evidence type="ECO:0000313" key="4">
    <source>
        <dbReference type="EMBL" id="KAK4208737.1"/>
    </source>
</evidence>
<reference evidence="4" key="2">
    <citation type="submission" date="2023-05" db="EMBL/GenBank/DDBJ databases">
        <authorList>
            <consortium name="Lawrence Berkeley National Laboratory"/>
            <person name="Steindorff A."/>
            <person name="Hensen N."/>
            <person name="Bonometti L."/>
            <person name="Westerberg I."/>
            <person name="Brannstrom I.O."/>
            <person name="Guillou S."/>
            <person name="Cros-Aarteil S."/>
            <person name="Calhoun S."/>
            <person name="Haridas S."/>
            <person name="Kuo A."/>
            <person name="Mondo S."/>
            <person name="Pangilinan J."/>
            <person name="Riley R."/>
            <person name="Labutti K."/>
            <person name="Andreopoulos B."/>
            <person name="Lipzen A."/>
            <person name="Chen C."/>
            <person name="Yanf M."/>
            <person name="Daum C."/>
            <person name="Ng V."/>
            <person name="Clum A."/>
            <person name="Ohm R."/>
            <person name="Martin F."/>
            <person name="Silar P."/>
            <person name="Natvig D."/>
            <person name="Lalanne C."/>
            <person name="Gautier V."/>
            <person name="Ament-Velasquez S.L."/>
            <person name="Kruys A."/>
            <person name="Hutchinson M.I."/>
            <person name="Powell A.J."/>
            <person name="Barry K."/>
            <person name="Miller A.N."/>
            <person name="Grigoriev I.V."/>
            <person name="Debuchy R."/>
            <person name="Gladieux P."/>
            <person name="Thoren M.H."/>
            <person name="Johannesson H."/>
        </authorList>
    </citation>
    <scope>NUCLEOTIDE SEQUENCE</scope>
    <source>
        <strain evidence="4">PSN293</strain>
    </source>
</reference>
<feature type="domain" description="Enoyl reductase (ER)" evidence="3">
    <location>
        <begin position="11"/>
        <end position="341"/>
    </location>
</feature>
<comment type="similarity">
    <text evidence="1">Belongs to the zinc-containing alcohol dehydrogenase family.</text>
</comment>
<dbReference type="PANTHER" id="PTHR45348">
    <property type="entry name" value="HYPOTHETICAL OXIDOREDUCTASE (EUROFUNG)"/>
    <property type="match status" value="1"/>
</dbReference>